<evidence type="ECO:0000256" key="5">
    <source>
        <dbReference type="ARBA" id="ARBA00022741"/>
    </source>
</evidence>
<evidence type="ECO:0000256" key="8">
    <source>
        <dbReference type="ARBA" id="ARBA00022840"/>
    </source>
</evidence>
<dbReference type="InterPro" id="IPR038257">
    <property type="entry name" value="CRISPR-assoc_Cas3_HD_sf"/>
</dbReference>
<dbReference type="Gene3D" id="3.40.50.300">
    <property type="entry name" value="P-loop containing nucleotide triphosphate hydrolases"/>
    <property type="match status" value="2"/>
</dbReference>
<dbReference type="PROSITE" id="PS51192">
    <property type="entry name" value="HELICASE_ATP_BIND_1"/>
    <property type="match status" value="1"/>
</dbReference>
<dbReference type="GO" id="GO:0051607">
    <property type="term" value="P:defense response to virus"/>
    <property type="evidence" value="ECO:0007669"/>
    <property type="project" value="UniProtKB-KW"/>
</dbReference>
<dbReference type="PANTHER" id="PTHR47959:SF16">
    <property type="entry name" value="CRISPR-ASSOCIATED NUCLEASE_HELICASE CAS3-RELATED"/>
    <property type="match status" value="1"/>
</dbReference>
<dbReference type="Proteomes" id="UP000264445">
    <property type="component" value="Unassembled WGS sequence"/>
</dbReference>
<dbReference type="AlphaFoldDB" id="A0A101E343"/>
<evidence type="ECO:0000259" key="12">
    <source>
        <dbReference type="PROSITE" id="PS51194"/>
    </source>
</evidence>
<keyword evidence="9" id="KW-0051">Antiviral defense</keyword>
<dbReference type="InterPro" id="IPR027417">
    <property type="entry name" value="P-loop_NTPase"/>
</dbReference>
<dbReference type="NCBIfam" id="TIGR01587">
    <property type="entry name" value="cas3_core"/>
    <property type="match status" value="1"/>
</dbReference>
<feature type="domain" description="Helicase C-terminal" evidence="12">
    <location>
        <begin position="432"/>
        <end position="593"/>
    </location>
</feature>
<evidence type="ECO:0000256" key="3">
    <source>
        <dbReference type="ARBA" id="ARBA00022722"/>
    </source>
</evidence>
<dbReference type="PANTHER" id="PTHR47959">
    <property type="entry name" value="ATP-DEPENDENT RNA HELICASE RHLE-RELATED"/>
    <property type="match status" value="1"/>
</dbReference>
<dbReference type="PROSITE" id="PS51643">
    <property type="entry name" value="HD_CAS3"/>
    <property type="match status" value="1"/>
</dbReference>
<dbReference type="GO" id="GO:0004519">
    <property type="term" value="F:endonuclease activity"/>
    <property type="evidence" value="ECO:0007669"/>
    <property type="project" value="UniProtKB-KW"/>
</dbReference>
<dbReference type="Pfam" id="PF00270">
    <property type="entry name" value="DEAD"/>
    <property type="match status" value="1"/>
</dbReference>
<keyword evidence="4" id="KW-0479">Metal-binding</keyword>
<keyword evidence="3" id="KW-0540">Nuclease</keyword>
<keyword evidence="5" id="KW-0547">Nucleotide-binding</keyword>
<dbReference type="InterPro" id="IPR003607">
    <property type="entry name" value="HD/PDEase_dom"/>
</dbReference>
<dbReference type="InterPro" id="IPR011545">
    <property type="entry name" value="DEAD/DEAH_box_helicase_dom"/>
</dbReference>
<evidence type="ECO:0000259" key="13">
    <source>
        <dbReference type="PROSITE" id="PS51643"/>
    </source>
</evidence>
<dbReference type="InterPro" id="IPR001650">
    <property type="entry name" value="Helicase_C-like"/>
</dbReference>
<evidence type="ECO:0000256" key="1">
    <source>
        <dbReference type="ARBA" id="ARBA00006847"/>
    </source>
</evidence>
<dbReference type="PROSITE" id="PS51194">
    <property type="entry name" value="HELICASE_CTER"/>
    <property type="match status" value="1"/>
</dbReference>
<dbReference type="Pfam" id="PF18019">
    <property type="entry name" value="Cas3_HD"/>
    <property type="match status" value="1"/>
</dbReference>
<organism evidence="14 15">
    <name type="scientific">Caldanaerobacter subterraneus</name>
    <dbReference type="NCBI Taxonomy" id="911092"/>
    <lineage>
        <taxon>Bacteria</taxon>
        <taxon>Bacillati</taxon>
        <taxon>Bacillota</taxon>
        <taxon>Clostridia</taxon>
        <taxon>Thermoanaerobacterales</taxon>
        <taxon>Thermoanaerobacteraceae</taxon>
        <taxon>Caldanaerobacter</taxon>
    </lineage>
</organism>
<sequence length="732" mass="83985">MDARGLLAKPDETLLEHLKKVVEEGRKIAHFLGLSPEMREKALLACLFHDLGKATESFQAKMRGERGRAYPHPLASLPFIIVTGNLSDPLSLAAAAAVLTHHSPLTKDLYREFKDKSADYVSEEILKGLLRELLDLIDEYQLGDHFPLYESLKLIRLYNKRSALLLEQNLRFGGETKTLRLVFKELPSQEYAAIKTVLMLADWLISSRKFSAEDLFLFEGGNKLKAYLSQKNWVLREFQRKISQLPEKRVWLRAPTGTGKTEALLLWAKDAERIIYLLPTQATANAMWKRLRCIYGEDKVGLAHGRAGYILRKEIEEEPLDFKLWASVFAKPVVVATLDQYLLAHLQGRHWEIRRTLAKNSALIMDEIHSYDPYTLGLLKAALEKEFPYKLALASATLPEFLISLLGEGPLVEAEKNLWERKRHKIILHTDRLDNFIFEIVEEARKGNKVLVIVNTVAKAQEIYQLLYGLLKNEISYLDESLLQLLHARFAFKDRWEKEEKLQNPSPGTILISTQIVEVSLDISFDVLFTEIAPIDALVQRLGRINRRGDNPPAPVHVFLEWYPGSEKIYGKNILEISTEILEGMQSEPTDGEWVQATNELYEKVISSPAYLKDLQEGEKTLKEIQDILGCYTIDLSDEELQKKFTTRKGQLSVEVLPYIFKDQVYALKEQGKLWRLVEFLVPVPLWWLGAYRQRFSKDEDLAVYWTDLSYDEKVGLRLPGEEESPSGAEIY</sequence>
<accession>A0A101E343</accession>
<evidence type="ECO:0000313" key="14">
    <source>
        <dbReference type="EMBL" id="HBT48322.1"/>
    </source>
</evidence>
<dbReference type="SMART" id="SM00487">
    <property type="entry name" value="DEXDc"/>
    <property type="match status" value="1"/>
</dbReference>
<dbReference type="RefSeq" id="WP_278428469.1">
    <property type="nucleotide sequence ID" value="NZ_DOLB01000007.1"/>
</dbReference>
<dbReference type="GO" id="GO:0046872">
    <property type="term" value="F:metal ion binding"/>
    <property type="evidence" value="ECO:0007669"/>
    <property type="project" value="UniProtKB-KW"/>
</dbReference>
<dbReference type="InterPro" id="IPR014001">
    <property type="entry name" value="Helicase_ATP-bd"/>
</dbReference>
<dbReference type="SUPFAM" id="SSF109604">
    <property type="entry name" value="HD-domain/PDEase-like"/>
    <property type="match status" value="1"/>
</dbReference>
<dbReference type="GO" id="GO:0005524">
    <property type="term" value="F:ATP binding"/>
    <property type="evidence" value="ECO:0007669"/>
    <property type="project" value="UniProtKB-KW"/>
</dbReference>
<dbReference type="SMART" id="SM00490">
    <property type="entry name" value="HELICc"/>
    <property type="match status" value="1"/>
</dbReference>
<dbReference type="InterPro" id="IPR006483">
    <property type="entry name" value="CRISPR-assoc_Cas3_HD"/>
</dbReference>
<evidence type="ECO:0000313" key="15">
    <source>
        <dbReference type="Proteomes" id="UP000264445"/>
    </source>
</evidence>
<dbReference type="SUPFAM" id="SSF52540">
    <property type="entry name" value="P-loop containing nucleoside triphosphate hydrolases"/>
    <property type="match status" value="1"/>
</dbReference>
<gene>
    <name evidence="14" type="ORF">DEA61_00265</name>
</gene>
<dbReference type="NCBIfam" id="TIGR01596">
    <property type="entry name" value="cas3_HD"/>
    <property type="match status" value="1"/>
</dbReference>
<comment type="caution">
    <text evidence="14">The sequence shown here is derived from an EMBL/GenBank/DDBJ whole genome shotgun (WGS) entry which is preliminary data.</text>
</comment>
<dbReference type="InterPro" id="IPR054712">
    <property type="entry name" value="Cas3-like_dom"/>
</dbReference>
<evidence type="ECO:0000256" key="6">
    <source>
        <dbReference type="ARBA" id="ARBA00022801"/>
    </source>
</evidence>
<dbReference type="InterPro" id="IPR006474">
    <property type="entry name" value="Helicase_Cas3_CRISPR-ass_core"/>
</dbReference>
<keyword evidence="7" id="KW-0347">Helicase</keyword>
<evidence type="ECO:0000259" key="11">
    <source>
        <dbReference type="PROSITE" id="PS51192"/>
    </source>
</evidence>
<comment type="similarity">
    <text evidence="10">Belongs to the DEAD box helicase family.</text>
</comment>
<feature type="domain" description="Helicase ATP-binding" evidence="11">
    <location>
        <begin position="241"/>
        <end position="416"/>
    </location>
</feature>
<evidence type="ECO:0000256" key="2">
    <source>
        <dbReference type="ARBA" id="ARBA00009046"/>
    </source>
</evidence>
<dbReference type="SMART" id="SM00471">
    <property type="entry name" value="HDc"/>
    <property type="match status" value="1"/>
</dbReference>
<protein>
    <submittedName>
        <fullName evidence="14">CRISPR-associated helicase/endonuclease Cas3</fullName>
    </submittedName>
</protein>
<dbReference type="InterPro" id="IPR050079">
    <property type="entry name" value="DEAD_box_RNA_helicase"/>
</dbReference>
<dbReference type="EMBL" id="DOLB01000007">
    <property type="protein sequence ID" value="HBT48322.1"/>
    <property type="molecule type" value="Genomic_DNA"/>
</dbReference>
<reference evidence="14 15" key="1">
    <citation type="journal article" date="2018" name="Nat. Biotechnol.">
        <title>A standardized bacterial taxonomy based on genome phylogeny substantially revises the tree of life.</title>
        <authorList>
            <person name="Parks D.H."/>
            <person name="Chuvochina M."/>
            <person name="Waite D.W."/>
            <person name="Rinke C."/>
            <person name="Skarshewski A."/>
            <person name="Chaumeil P.A."/>
            <person name="Hugenholtz P."/>
        </authorList>
    </citation>
    <scope>NUCLEOTIDE SEQUENCE [LARGE SCALE GENOMIC DNA]</scope>
    <source>
        <strain evidence="14">UBA12544</strain>
    </source>
</reference>
<dbReference type="GO" id="GO:0005829">
    <property type="term" value="C:cytosol"/>
    <property type="evidence" value="ECO:0007669"/>
    <property type="project" value="TreeGrafter"/>
</dbReference>
<dbReference type="Pfam" id="PF22590">
    <property type="entry name" value="Cas3-like_C_2"/>
    <property type="match status" value="1"/>
</dbReference>
<feature type="domain" description="HD Cas3-type" evidence="13">
    <location>
        <begin position="7"/>
        <end position="204"/>
    </location>
</feature>
<name>A0A101E343_9THEO</name>
<proteinExistence type="inferred from homology"/>
<dbReference type="GO" id="GO:0003676">
    <property type="term" value="F:nucleic acid binding"/>
    <property type="evidence" value="ECO:0007669"/>
    <property type="project" value="InterPro"/>
</dbReference>
<evidence type="ECO:0000256" key="10">
    <source>
        <dbReference type="ARBA" id="ARBA00038437"/>
    </source>
</evidence>
<evidence type="ECO:0000256" key="4">
    <source>
        <dbReference type="ARBA" id="ARBA00022723"/>
    </source>
</evidence>
<evidence type="ECO:0000256" key="7">
    <source>
        <dbReference type="ARBA" id="ARBA00022806"/>
    </source>
</evidence>
<dbReference type="GO" id="GO:0003724">
    <property type="term" value="F:RNA helicase activity"/>
    <property type="evidence" value="ECO:0007669"/>
    <property type="project" value="TreeGrafter"/>
</dbReference>
<comment type="similarity">
    <text evidence="2">In the central section; belongs to the CRISPR-associated helicase Cas3 family.</text>
</comment>
<dbReference type="Gene3D" id="1.10.3210.30">
    <property type="match status" value="1"/>
</dbReference>
<evidence type="ECO:0000256" key="9">
    <source>
        <dbReference type="ARBA" id="ARBA00023118"/>
    </source>
</evidence>
<dbReference type="GO" id="GO:0016787">
    <property type="term" value="F:hydrolase activity"/>
    <property type="evidence" value="ECO:0007669"/>
    <property type="project" value="UniProtKB-KW"/>
</dbReference>
<comment type="similarity">
    <text evidence="1">In the N-terminal section; belongs to the CRISPR-associated nuclease Cas3-HD family.</text>
</comment>
<dbReference type="CDD" id="cd09641">
    <property type="entry name" value="Cas3''_I"/>
    <property type="match status" value="1"/>
</dbReference>
<keyword evidence="8" id="KW-0067">ATP-binding</keyword>
<keyword evidence="14" id="KW-0255">Endonuclease</keyword>
<keyword evidence="6" id="KW-0378">Hydrolase</keyword>